<dbReference type="EMBL" id="AP014597">
    <property type="protein sequence ID" value="BAU17968.1"/>
    <property type="molecule type" value="Genomic_DNA"/>
</dbReference>
<protein>
    <submittedName>
        <fullName evidence="1">Uncharacterized protein</fullName>
    </submittedName>
</protein>
<reference evidence="1 2" key="1">
    <citation type="journal article" date="2016" name="DNA Res.">
        <title>The complete genome sequencing of Prevotella intermedia strain OMA14 and a subsequent fine-scale, intra-species genomic comparison reveal an unusual amplification of conjugative and mobile transposons and identify a novel Prevotella-lineage-specific repeat.</title>
        <authorList>
            <person name="Naito M."/>
            <person name="Ogura Y."/>
            <person name="Itoh T."/>
            <person name="Shoji M."/>
            <person name="Okamoto M."/>
            <person name="Hayashi T."/>
            <person name="Nakayama K."/>
        </authorList>
    </citation>
    <scope>NUCLEOTIDE SEQUENCE [LARGE SCALE GENOMIC DNA]</scope>
    <source>
        <strain evidence="1 2">OMA14</strain>
    </source>
</reference>
<gene>
    <name evidence="1" type="ORF">PIOMA14_I_1460</name>
</gene>
<accession>A0A0S3UKL0</accession>
<sequence length="81" mass="9777">MLLPCKTAAFRMQNNRFCNTLMIRLLCENFSCEKYLQYFSLFSMHKTQYLVKATLFVKGSFCSPRITLYCYFQMTYCCHYQ</sequence>
<organism evidence="1 2">
    <name type="scientific">Prevotella intermedia</name>
    <dbReference type="NCBI Taxonomy" id="28131"/>
    <lineage>
        <taxon>Bacteria</taxon>
        <taxon>Pseudomonadati</taxon>
        <taxon>Bacteroidota</taxon>
        <taxon>Bacteroidia</taxon>
        <taxon>Bacteroidales</taxon>
        <taxon>Prevotellaceae</taxon>
        <taxon>Prevotella</taxon>
    </lineage>
</organism>
<dbReference type="Proteomes" id="UP000217431">
    <property type="component" value="Chromosome I"/>
</dbReference>
<evidence type="ECO:0000313" key="1">
    <source>
        <dbReference type="EMBL" id="BAU17968.1"/>
    </source>
</evidence>
<evidence type="ECO:0000313" key="2">
    <source>
        <dbReference type="Proteomes" id="UP000217431"/>
    </source>
</evidence>
<dbReference type="STRING" id="28131.BWX40_08955"/>
<proteinExistence type="predicted"/>
<dbReference type="AlphaFoldDB" id="A0A0S3UKL0"/>
<name>A0A0S3UKL0_PREIN</name>